<evidence type="ECO:0000313" key="3">
    <source>
        <dbReference type="RefSeq" id="XP_051858528.1"/>
    </source>
</evidence>
<dbReference type="Pfam" id="PF08445">
    <property type="entry name" value="FR47"/>
    <property type="match status" value="1"/>
</dbReference>
<dbReference type="InterPro" id="IPR016181">
    <property type="entry name" value="Acyl_CoA_acyltransferase"/>
</dbReference>
<dbReference type="PROSITE" id="PS51186">
    <property type="entry name" value="GNAT"/>
    <property type="match status" value="1"/>
</dbReference>
<dbReference type="RefSeq" id="XP_051858528.1">
    <property type="nucleotide sequence ID" value="XM_052002568.1"/>
</dbReference>
<evidence type="ECO:0000313" key="2">
    <source>
        <dbReference type="Proteomes" id="UP000515160"/>
    </source>
</evidence>
<dbReference type="SUPFAM" id="SSF55729">
    <property type="entry name" value="Acyl-CoA N-acyltransferases (Nat)"/>
    <property type="match status" value="1"/>
</dbReference>
<dbReference type="Proteomes" id="UP000515160">
    <property type="component" value="Chromosome 2L"/>
</dbReference>
<name>A0A9C6SZ42_DROAB</name>
<sequence>MATQLTTISDVAELMKLQALYLKDWPKHCVGYFWLDNYLRWLAKDPALKNLKFYTLNGDWRTDGLFILVHRYQLFFCNLSRQKTMELQTALQLLDWTKAYKVSAIHESHHAIYKQLVAKRQLCLDREMNTIMYSLSCNQAKELQVTCPPEYYLDSVRLEHAELINDLWSARHSGSLKLIQLLIENNTNVGLYERSTGELCAWCLRLQSGFLGALEVLQTHQRRGLGLVVAAAIARRIANELNHDVTALVNMNNIAACKVFDRLGFTLVEGEHYCWSMCLPEKESPINWPSNL</sequence>
<organism evidence="2 3">
    <name type="scientific">Drosophila albomicans</name>
    <name type="common">Fruit fly</name>
    <dbReference type="NCBI Taxonomy" id="7291"/>
    <lineage>
        <taxon>Eukaryota</taxon>
        <taxon>Metazoa</taxon>
        <taxon>Ecdysozoa</taxon>
        <taxon>Arthropoda</taxon>
        <taxon>Hexapoda</taxon>
        <taxon>Insecta</taxon>
        <taxon>Pterygota</taxon>
        <taxon>Neoptera</taxon>
        <taxon>Endopterygota</taxon>
        <taxon>Diptera</taxon>
        <taxon>Brachycera</taxon>
        <taxon>Muscomorpha</taxon>
        <taxon>Ephydroidea</taxon>
        <taxon>Drosophilidae</taxon>
        <taxon>Drosophila</taxon>
    </lineage>
</organism>
<dbReference type="GO" id="GO:0016747">
    <property type="term" value="F:acyltransferase activity, transferring groups other than amino-acyl groups"/>
    <property type="evidence" value="ECO:0007669"/>
    <property type="project" value="InterPro"/>
</dbReference>
<dbReference type="InterPro" id="IPR013653">
    <property type="entry name" value="GCN5-like_dom"/>
</dbReference>
<dbReference type="InterPro" id="IPR000182">
    <property type="entry name" value="GNAT_dom"/>
</dbReference>
<dbReference type="AlphaFoldDB" id="A0A9C6SZ42"/>
<evidence type="ECO:0000259" key="1">
    <source>
        <dbReference type="PROSITE" id="PS51186"/>
    </source>
</evidence>
<dbReference type="OrthoDB" id="61870at2759"/>
<dbReference type="InterPro" id="IPR053225">
    <property type="entry name" value="Acyl-CoA_N-acyltransferase"/>
</dbReference>
<dbReference type="GeneID" id="117565187"/>
<feature type="domain" description="N-acetyltransferase" evidence="1">
    <location>
        <begin position="151"/>
        <end position="285"/>
    </location>
</feature>
<reference evidence="3" key="1">
    <citation type="submission" date="2025-08" db="UniProtKB">
        <authorList>
            <consortium name="RefSeq"/>
        </authorList>
    </citation>
    <scope>IDENTIFICATION</scope>
    <source>
        <strain evidence="3">15112-1751.03</strain>
        <tissue evidence="3">Whole Adult</tissue>
    </source>
</reference>
<accession>A0A9C6SZ42</accession>
<proteinExistence type="predicted"/>
<dbReference type="Gene3D" id="3.40.630.30">
    <property type="match status" value="2"/>
</dbReference>
<dbReference type="PANTHER" id="PTHR20958">
    <property type="entry name" value="GLYCINE N-ACYLTRANSFERASE-LIKE PROTEIN"/>
    <property type="match status" value="1"/>
</dbReference>
<keyword evidence="2" id="KW-1185">Reference proteome</keyword>
<gene>
    <name evidence="3" type="primary">LOC117565187</name>
</gene>
<dbReference type="PANTHER" id="PTHR20958:SF10">
    <property type="entry name" value="GH05617P-RELATED"/>
    <property type="match status" value="1"/>
</dbReference>
<protein>
    <submittedName>
        <fullName evidence="3">Uncharacterized protein LOC117565187</fullName>
    </submittedName>
</protein>